<protein>
    <submittedName>
        <fullName evidence="9">TonB-dependent receptor</fullName>
    </submittedName>
</protein>
<evidence type="ECO:0000259" key="8">
    <source>
        <dbReference type="Pfam" id="PF07715"/>
    </source>
</evidence>
<keyword evidence="5 7" id="KW-0472">Membrane</keyword>
<gene>
    <name evidence="9" type="ORF">RHP51_19380</name>
</gene>
<dbReference type="Gene3D" id="2.60.40.1120">
    <property type="entry name" value="Carboxypeptidase-like, regulatory domain"/>
    <property type="match status" value="1"/>
</dbReference>
<dbReference type="InterPro" id="IPR037066">
    <property type="entry name" value="Plug_dom_sf"/>
</dbReference>
<evidence type="ECO:0000256" key="7">
    <source>
        <dbReference type="PROSITE-ProRule" id="PRU01360"/>
    </source>
</evidence>
<dbReference type="Pfam" id="PF13715">
    <property type="entry name" value="CarbopepD_reg_2"/>
    <property type="match status" value="1"/>
</dbReference>
<dbReference type="SUPFAM" id="SSF49464">
    <property type="entry name" value="Carboxypeptidase regulatory domain-like"/>
    <property type="match status" value="1"/>
</dbReference>
<dbReference type="InterPro" id="IPR023997">
    <property type="entry name" value="TonB-dep_OMP_SusC/RagA_CS"/>
</dbReference>
<dbReference type="Pfam" id="PF07715">
    <property type="entry name" value="Plug"/>
    <property type="match status" value="1"/>
</dbReference>
<dbReference type="InterPro" id="IPR012910">
    <property type="entry name" value="Plug_dom"/>
</dbReference>
<dbReference type="InterPro" id="IPR039426">
    <property type="entry name" value="TonB-dep_rcpt-like"/>
</dbReference>
<evidence type="ECO:0000313" key="10">
    <source>
        <dbReference type="Proteomes" id="UP001302806"/>
    </source>
</evidence>
<proteinExistence type="inferred from homology"/>
<evidence type="ECO:0000256" key="3">
    <source>
        <dbReference type="ARBA" id="ARBA00022452"/>
    </source>
</evidence>
<dbReference type="InterPro" id="IPR036942">
    <property type="entry name" value="Beta-barrel_TonB_sf"/>
</dbReference>
<dbReference type="Gene3D" id="2.40.170.20">
    <property type="entry name" value="TonB-dependent receptor, beta-barrel domain"/>
    <property type="match status" value="1"/>
</dbReference>
<evidence type="ECO:0000256" key="2">
    <source>
        <dbReference type="ARBA" id="ARBA00022448"/>
    </source>
</evidence>
<keyword evidence="9" id="KW-0675">Receptor</keyword>
<evidence type="ECO:0000256" key="1">
    <source>
        <dbReference type="ARBA" id="ARBA00004571"/>
    </source>
</evidence>
<dbReference type="Proteomes" id="UP001302806">
    <property type="component" value="Chromosome"/>
</dbReference>
<keyword evidence="3 7" id="KW-1134">Transmembrane beta strand</keyword>
<dbReference type="SUPFAM" id="SSF56935">
    <property type="entry name" value="Porins"/>
    <property type="match status" value="1"/>
</dbReference>
<dbReference type="InterPro" id="IPR008969">
    <property type="entry name" value="CarboxyPept-like_regulatory"/>
</dbReference>
<name>A0ABY9XU20_9FLAO</name>
<accession>A0ABY9XU20</accession>
<comment type="subcellular location">
    <subcellularLocation>
        <location evidence="1 7">Cell outer membrane</location>
        <topology evidence="1 7">Multi-pass membrane protein</topology>
    </subcellularLocation>
</comment>
<organism evidence="9 10">
    <name type="scientific">Thalassobellus suaedae</name>
    <dbReference type="NCBI Taxonomy" id="3074124"/>
    <lineage>
        <taxon>Bacteria</taxon>
        <taxon>Pseudomonadati</taxon>
        <taxon>Bacteroidota</taxon>
        <taxon>Flavobacteriia</taxon>
        <taxon>Flavobacteriales</taxon>
        <taxon>Flavobacteriaceae</taxon>
        <taxon>Thalassobellus</taxon>
    </lineage>
</organism>
<dbReference type="EMBL" id="CP134537">
    <property type="protein sequence ID" value="WNH09149.1"/>
    <property type="molecule type" value="Genomic_DNA"/>
</dbReference>
<dbReference type="PROSITE" id="PS52016">
    <property type="entry name" value="TONB_DEPENDENT_REC_3"/>
    <property type="match status" value="1"/>
</dbReference>
<dbReference type="NCBIfam" id="TIGR04056">
    <property type="entry name" value="OMP_RagA_SusC"/>
    <property type="match status" value="1"/>
</dbReference>
<feature type="domain" description="TonB-dependent receptor plug" evidence="8">
    <location>
        <begin position="201"/>
        <end position="307"/>
    </location>
</feature>
<dbReference type="InterPro" id="IPR023996">
    <property type="entry name" value="TonB-dep_OMP_SusC/RagA"/>
</dbReference>
<reference evidence="9 10" key="1">
    <citation type="submission" date="2023-09" db="EMBL/GenBank/DDBJ databases">
        <title>Thalassobella suaedae gen. nov., sp. nov., a marine bacterium of the family Flavobacteriaceae isolated from a halophyte Suaeda japonica.</title>
        <authorList>
            <person name="Lee S.Y."/>
            <person name="Hwang C.Y."/>
        </authorList>
    </citation>
    <scope>NUCLEOTIDE SEQUENCE [LARGE SCALE GENOMIC DNA]</scope>
    <source>
        <strain evidence="9 10">HL-DH14</strain>
    </source>
</reference>
<dbReference type="NCBIfam" id="TIGR04057">
    <property type="entry name" value="SusC_RagA_signa"/>
    <property type="match status" value="1"/>
</dbReference>
<keyword evidence="2 7" id="KW-0813">Transport</keyword>
<evidence type="ECO:0000256" key="6">
    <source>
        <dbReference type="ARBA" id="ARBA00023237"/>
    </source>
</evidence>
<keyword evidence="6 7" id="KW-0998">Cell outer membrane</keyword>
<dbReference type="RefSeq" id="WP_415865671.1">
    <property type="nucleotide sequence ID" value="NZ_CP134537.1"/>
</dbReference>
<dbReference type="Gene3D" id="2.170.130.10">
    <property type="entry name" value="TonB-dependent receptor, plug domain"/>
    <property type="match status" value="1"/>
</dbReference>
<keyword evidence="4 7" id="KW-0812">Transmembrane</keyword>
<evidence type="ECO:0000256" key="4">
    <source>
        <dbReference type="ARBA" id="ARBA00022692"/>
    </source>
</evidence>
<comment type="similarity">
    <text evidence="7">Belongs to the TonB-dependent receptor family.</text>
</comment>
<sequence length="1173" mass="130464">MKTFILLFCTSVFSLSSGDIFSQDSKIEIEKDDVVTIDEIFDLLRTQTNYTFIYQEDLFKDTPKVQIKKGTIKTNELLKQTLSSVDFNFDFSTNNKIVITKVKQQSQISGLVTDGGELGGPLPGVTVLVKGTTNGTSTDFDGNYTLNNVASNAVLVFSYIGYKTQEVPVNNQKSINITLETDVSQLDEIVIIDYGYGKVKKADMTGATASIGSKELAKIPVTNVAEALSGRLAGVNITTADGEPGAEASIRIRGGGSINQANDPLIVVDGFIVGSLSDVPSSDIATINVLKDASATAVYGARGANGVIIVTTKSPVSGKVAVSYNNFFQFNAFPENRKLEVLDPYEFVLANYEYAAVRGGTVLERFQQFFGNYNDLELYKQRKATDWQDEILGNTRMSQYHNISVNGGTDITKMNLSVTHNDDEGLIQGSNYERTTVNFKLDQEISKKLNLSAGARITNSIKGGAGTAGVSNNSSSTLRIKNLIQTRPINGIADELDINSNGGNSGGDFEDFLSDFRDPYDLLEQDWREETKNQYVLNIGMTWKIFDNLNFKSTFNTSKEYKKTLRYYGPETSAASFEGGLPFGRKTINNTNSYRLVNTLNYKREWSDYKIDFLVGQEVSSQGGDQEYVQGTRYRTSITPEELFANMQIGQISSDNYETTNQIDFNRTSFFTRFDFQLLNKYIFTITGRGDKSSKFQGKNQLGIFPAIAFAWKMNEENFLKDSDLINELKFRITYGETGNDNITTGISQDLYTATSNDGPGFGNVPNTYYRTLKSGLLFNKDLKWETTSTSNIGLDFSLFNKRLYGSADYYNSITRDLLYFVEIPKSSGFENQWDNIGSTQNEGFDLGLTGYIIENKDITLSANFNIGVNKLRIRSLNEGISGLNLSSNWDSTLDNAQDYSFKVGGPIGDIVGYVTDGYYTTDDFESYDETTEEYILKEGVTQPLSSIYDAKPGLLKVKDLNGDGEIDSENDRQVIGNALPDFQGGFGFNMRYKNFDLSTFLNFQVGNDVYNVGKLEYNQLYRIKGGYGNMLTSMSSENRFTYIDIDGSYTGNAGEVITDLNQLAELNEGKNTWSHTSFSTTRIIQHSSNIEDGSFLRLNNITLGYSLPEKLTSKFGLSKFRVYASGRNLHVWTKYSGYDPEVSTAKNALTPGLDYSAYPRSRSYTFGINVTF</sequence>
<evidence type="ECO:0000256" key="5">
    <source>
        <dbReference type="ARBA" id="ARBA00023136"/>
    </source>
</evidence>
<evidence type="ECO:0000313" key="9">
    <source>
        <dbReference type="EMBL" id="WNH09149.1"/>
    </source>
</evidence>